<gene>
    <name evidence="2" type="ORF">BS47DRAFT_1490636</name>
</gene>
<proteinExistence type="predicted"/>
<accession>A0A9P6AC28</accession>
<comment type="caution">
    <text evidence="2">The sequence shown here is derived from an EMBL/GenBank/DDBJ whole genome shotgun (WGS) entry which is preliminary data.</text>
</comment>
<protein>
    <submittedName>
        <fullName evidence="2">Uncharacterized protein</fullName>
    </submittedName>
</protein>
<feature type="compositionally biased region" description="Pro residues" evidence="1">
    <location>
        <begin position="22"/>
        <end position="31"/>
    </location>
</feature>
<evidence type="ECO:0000256" key="1">
    <source>
        <dbReference type="SAM" id="MobiDB-lite"/>
    </source>
</evidence>
<feature type="region of interest" description="Disordered" evidence="1">
    <location>
        <begin position="1"/>
        <end position="56"/>
    </location>
</feature>
<evidence type="ECO:0000313" key="3">
    <source>
        <dbReference type="Proteomes" id="UP000886523"/>
    </source>
</evidence>
<dbReference type="Proteomes" id="UP000886523">
    <property type="component" value="Unassembled WGS sequence"/>
</dbReference>
<evidence type="ECO:0000313" key="2">
    <source>
        <dbReference type="EMBL" id="KAF9502680.1"/>
    </source>
</evidence>
<name>A0A9P6AC28_9AGAM</name>
<dbReference type="AlphaFoldDB" id="A0A9P6AC28"/>
<sequence>MASDRNLPPPPPRLDPRRREPPCPPHPPLPPRNGMSLEQRADPDPGPGPGPVNRVGIRRVNCDKAIIILGASGAWLSSSRKDKGSDPVALAVFAHVACPGYFNPATTSEGSSPSLPL</sequence>
<organism evidence="2 3">
    <name type="scientific">Hydnum rufescens UP504</name>
    <dbReference type="NCBI Taxonomy" id="1448309"/>
    <lineage>
        <taxon>Eukaryota</taxon>
        <taxon>Fungi</taxon>
        <taxon>Dikarya</taxon>
        <taxon>Basidiomycota</taxon>
        <taxon>Agaricomycotina</taxon>
        <taxon>Agaricomycetes</taxon>
        <taxon>Cantharellales</taxon>
        <taxon>Hydnaceae</taxon>
        <taxon>Hydnum</taxon>
    </lineage>
</organism>
<keyword evidence="3" id="KW-1185">Reference proteome</keyword>
<reference evidence="2" key="1">
    <citation type="journal article" date="2020" name="Nat. Commun.">
        <title>Large-scale genome sequencing of mycorrhizal fungi provides insights into the early evolution of symbiotic traits.</title>
        <authorList>
            <person name="Miyauchi S."/>
            <person name="Kiss E."/>
            <person name="Kuo A."/>
            <person name="Drula E."/>
            <person name="Kohler A."/>
            <person name="Sanchez-Garcia M."/>
            <person name="Morin E."/>
            <person name="Andreopoulos B."/>
            <person name="Barry K.W."/>
            <person name="Bonito G."/>
            <person name="Buee M."/>
            <person name="Carver A."/>
            <person name="Chen C."/>
            <person name="Cichocki N."/>
            <person name="Clum A."/>
            <person name="Culley D."/>
            <person name="Crous P.W."/>
            <person name="Fauchery L."/>
            <person name="Girlanda M."/>
            <person name="Hayes R.D."/>
            <person name="Keri Z."/>
            <person name="LaButti K."/>
            <person name="Lipzen A."/>
            <person name="Lombard V."/>
            <person name="Magnuson J."/>
            <person name="Maillard F."/>
            <person name="Murat C."/>
            <person name="Nolan M."/>
            <person name="Ohm R.A."/>
            <person name="Pangilinan J."/>
            <person name="Pereira M.F."/>
            <person name="Perotto S."/>
            <person name="Peter M."/>
            <person name="Pfister S."/>
            <person name="Riley R."/>
            <person name="Sitrit Y."/>
            <person name="Stielow J.B."/>
            <person name="Szollosi G."/>
            <person name="Zifcakova L."/>
            <person name="Stursova M."/>
            <person name="Spatafora J.W."/>
            <person name="Tedersoo L."/>
            <person name="Vaario L.M."/>
            <person name="Yamada A."/>
            <person name="Yan M."/>
            <person name="Wang P."/>
            <person name="Xu J."/>
            <person name="Bruns T."/>
            <person name="Baldrian P."/>
            <person name="Vilgalys R."/>
            <person name="Dunand C."/>
            <person name="Henrissat B."/>
            <person name="Grigoriev I.V."/>
            <person name="Hibbett D."/>
            <person name="Nagy L.G."/>
            <person name="Martin F.M."/>
        </authorList>
    </citation>
    <scope>NUCLEOTIDE SEQUENCE</scope>
    <source>
        <strain evidence="2">UP504</strain>
    </source>
</reference>
<dbReference type="EMBL" id="MU129741">
    <property type="protein sequence ID" value="KAF9502680.1"/>
    <property type="molecule type" value="Genomic_DNA"/>
</dbReference>